<evidence type="ECO:0000313" key="1">
    <source>
        <dbReference type="EMBL" id="CAK5006840.1"/>
    </source>
</evidence>
<comment type="caution">
    <text evidence="1">The sequence shown here is derived from an EMBL/GenBank/DDBJ whole genome shotgun (WGS) entry which is preliminary data.</text>
</comment>
<sequence length="130" mass="15298">MTLNIKNFFEKSFPSSPPFCLTFLASFLIYILFFFIICVLFFFEYIFLLFFFLLQLFFSSVSFCGGLFPFLEFFSFFSINICVLCVSVLSFPFIFCPQFCAYFFAFSINCIGDLVEKEKNSWGILFIKKS</sequence>
<reference evidence="1" key="1">
    <citation type="submission" date="2023-11" db="EMBL/GenBank/DDBJ databases">
        <authorList>
            <person name="Poullet M."/>
        </authorList>
    </citation>
    <scope>NUCLEOTIDE SEQUENCE</scope>
    <source>
        <strain evidence="1">E1834</strain>
    </source>
</reference>
<keyword evidence="2" id="KW-1185">Reference proteome</keyword>
<gene>
    <name evidence="1" type="ORF">MENTE1834_LOCUS608</name>
</gene>
<name>A0ACB0XKY8_MELEN</name>
<dbReference type="Proteomes" id="UP001497535">
    <property type="component" value="Unassembled WGS sequence"/>
</dbReference>
<accession>A0ACB0XKY8</accession>
<protein>
    <submittedName>
        <fullName evidence="1">Uncharacterized protein</fullName>
    </submittedName>
</protein>
<organism evidence="1 2">
    <name type="scientific">Meloidogyne enterolobii</name>
    <name type="common">Root-knot nematode worm</name>
    <name type="synonym">Meloidogyne mayaguensis</name>
    <dbReference type="NCBI Taxonomy" id="390850"/>
    <lineage>
        <taxon>Eukaryota</taxon>
        <taxon>Metazoa</taxon>
        <taxon>Ecdysozoa</taxon>
        <taxon>Nematoda</taxon>
        <taxon>Chromadorea</taxon>
        <taxon>Rhabditida</taxon>
        <taxon>Tylenchina</taxon>
        <taxon>Tylenchomorpha</taxon>
        <taxon>Tylenchoidea</taxon>
        <taxon>Meloidogynidae</taxon>
        <taxon>Meloidogyninae</taxon>
        <taxon>Meloidogyne</taxon>
    </lineage>
</organism>
<proteinExistence type="predicted"/>
<dbReference type="EMBL" id="CAVMJV010000001">
    <property type="protein sequence ID" value="CAK5006840.1"/>
    <property type="molecule type" value="Genomic_DNA"/>
</dbReference>
<evidence type="ECO:0000313" key="2">
    <source>
        <dbReference type="Proteomes" id="UP001497535"/>
    </source>
</evidence>